<sequence length="99" mass="11501">MSRAKSALLRRDILQFHYAINTGLTIRVHPHLFRHTSATLFLEQGGEIRHLAKILGHADLRMVMRYTHLSNKSIKVQHEKFSPLNHIVGKLNKDRIVTR</sequence>
<dbReference type="OrthoDB" id="107900at2"/>
<evidence type="ECO:0000313" key="4">
    <source>
        <dbReference type="Proteomes" id="UP000214688"/>
    </source>
</evidence>
<organism evidence="3 4">
    <name type="scientific">Tumebacillus algifaecis</name>
    <dbReference type="NCBI Taxonomy" id="1214604"/>
    <lineage>
        <taxon>Bacteria</taxon>
        <taxon>Bacillati</taxon>
        <taxon>Bacillota</taxon>
        <taxon>Bacilli</taxon>
        <taxon>Bacillales</taxon>
        <taxon>Alicyclobacillaceae</taxon>
        <taxon>Tumebacillus</taxon>
    </lineage>
</organism>
<dbReference type="GO" id="GO:0015074">
    <property type="term" value="P:DNA integration"/>
    <property type="evidence" value="ECO:0007669"/>
    <property type="project" value="InterPro"/>
</dbReference>
<dbReference type="GO" id="GO:0006310">
    <property type="term" value="P:DNA recombination"/>
    <property type="evidence" value="ECO:0007669"/>
    <property type="project" value="UniProtKB-KW"/>
</dbReference>
<proteinExistence type="predicted"/>
<dbReference type="RefSeq" id="WP_094236436.1">
    <property type="nucleotide sequence ID" value="NZ_CP022657.1"/>
</dbReference>
<gene>
    <name evidence="3" type="ORF">CIG75_09470</name>
</gene>
<dbReference type="Pfam" id="PF00589">
    <property type="entry name" value="Phage_integrase"/>
    <property type="match status" value="1"/>
</dbReference>
<name>A0A223D0M5_9BACL</name>
<feature type="domain" description="Tyr recombinase" evidence="2">
    <location>
        <begin position="1"/>
        <end position="79"/>
    </location>
</feature>
<keyword evidence="1" id="KW-0233">DNA recombination</keyword>
<accession>A0A223D0M5</accession>
<evidence type="ECO:0000313" key="3">
    <source>
        <dbReference type="EMBL" id="ASS75188.1"/>
    </source>
</evidence>
<dbReference type="InterPro" id="IPR002104">
    <property type="entry name" value="Integrase_catalytic"/>
</dbReference>
<dbReference type="InterPro" id="IPR013762">
    <property type="entry name" value="Integrase-like_cat_sf"/>
</dbReference>
<dbReference type="InterPro" id="IPR011010">
    <property type="entry name" value="DNA_brk_join_enz"/>
</dbReference>
<reference evidence="3 4" key="1">
    <citation type="journal article" date="2015" name="Int. J. Syst. Evol. Microbiol.">
        <title>Tumebacillus algifaecis sp. nov., isolated from decomposing algal scum.</title>
        <authorList>
            <person name="Wu Y.F."/>
            <person name="Zhang B."/>
            <person name="Xing P."/>
            <person name="Wu Q.L."/>
            <person name="Liu S.J."/>
        </authorList>
    </citation>
    <scope>NUCLEOTIDE SEQUENCE [LARGE SCALE GENOMIC DNA]</scope>
    <source>
        <strain evidence="3 4">THMBR28</strain>
    </source>
</reference>
<keyword evidence="4" id="KW-1185">Reference proteome</keyword>
<dbReference type="Gene3D" id="1.10.443.10">
    <property type="entry name" value="Intergrase catalytic core"/>
    <property type="match status" value="1"/>
</dbReference>
<dbReference type="SUPFAM" id="SSF56349">
    <property type="entry name" value="DNA breaking-rejoining enzymes"/>
    <property type="match status" value="1"/>
</dbReference>
<evidence type="ECO:0000259" key="2">
    <source>
        <dbReference type="PROSITE" id="PS51898"/>
    </source>
</evidence>
<dbReference type="KEGG" id="tab:CIG75_09470"/>
<evidence type="ECO:0000256" key="1">
    <source>
        <dbReference type="ARBA" id="ARBA00023172"/>
    </source>
</evidence>
<dbReference type="EMBL" id="CP022657">
    <property type="protein sequence ID" value="ASS75188.1"/>
    <property type="molecule type" value="Genomic_DNA"/>
</dbReference>
<protein>
    <recommendedName>
        <fullName evidence="2">Tyr recombinase domain-containing protein</fullName>
    </recommendedName>
</protein>
<dbReference type="Proteomes" id="UP000214688">
    <property type="component" value="Chromosome"/>
</dbReference>
<dbReference type="GO" id="GO:0003677">
    <property type="term" value="F:DNA binding"/>
    <property type="evidence" value="ECO:0007669"/>
    <property type="project" value="InterPro"/>
</dbReference>
<dbReference type="PROSITE" id="PS51898">
    <property type="entry name" value="TYR_RECOMBINASE"/>
    <property type="match status" value="1"/>
</dbReference>
<dbReference type="AlphaFoldDB" id="A0A223D0M5"/>